<dbReference type="AlphaFoldDB" id="A0A3N8RD15"/>
<reference evidence="2 3" key="1">
    <citation type="submission" date="2018-08" db="EMBL/GenBank/DDBJ databases">
        <title>Comparative analysis of Burkholderia isolates from Puerto Rico.</title>
        <authorList>
            <person name="Hall C."/>
            <person name="Sahl J."/>
            <person name="Wagner D."/>
        </authorList>
    </citation>
    <scope>NUCLEOTIDE SEQUENCE [LARGE SCALE GENOMIC DNA]</scope>
    <source>
        <strain evidence="2 3">Bp9025</strain>
    </source>
</reference>
<name>A0A3N8RD15_9BURK</name>
<dbReference type="Proteomes" id="UP000277921">
    <property type="component" value="Unassembled WGS sequence"/>
</dbReference>
<accession>A0A3N8RD15</accession>
<proteinExistence type="predicted"/>
<evidence type="ECO:0000256" key="1">
    <source>
        <dbReference type="SAM" id="MobiDB-lite"/>
    </source>
</evidence>
<evidence type="ECO:0000313" key="3">
    <source>
        <dbReference type="Proteomes" id="UP000277921"/>
    </source>
</evidence>
<organism evidence="2 3">
    <name type="scientific">Burkholderia contaminans</name>
    <dbReference type="NCBI Taxonomy" id="488447"/>
    <lineage>
        <taxon>Bacteria</taxon>
        <taxon>Pseudomonadati</taxon>
        <taxon>Pseudomonadota</taxon>
        <taxon>Betaproteobacteria</taxon>
        <taxon>Burkholderiales</taxon>
        <taxon>Burkholderiaceae</taxon>
        <taxon>Burkholderia</taxon>
        <taxon>Burkholderia cepacia complex</taxon>
    </lineage>
</organism>
<dbReference type="RefSeq" id="WP_124578666.1">
    <property type="nucleotide sequence ID" value="NZ_QTQV01000007.1"/>
</dbReference>
<gene>
    <name evidence="2" type="ORF">DF051_13505</name>
</gene>
<sequence length="104" mass="11562">MPALSEQRFTAAPDTDMQTPARPAHVNRKAASRVAGAESTQKYRRDVPRVIQAAIDLSGDTRSALFRYRNAPLQTLDYKTAERAATMKIALAIFILPPHKHAMM</sequence>
<dbReference type="EMBL" id="QTQV01000007">
    <property type="protein sequence ID" value="RQT16173.1"/>
    <property type="molecule type" value="Genomic_DNA"/>
</dbReference>
<evidence type="ECO:0000313" key="2">
    <source>
        <dbReference type="EMBL" id="RQT16173.1"/>
    </source>
</evidence>
<comment type="caution">
    <text evidence="2">The sequence shown here is derived from an EMBL/GenBank/DDBJ whole genome shotgun (WGS) entry which is preliminary data.</text>
</comment>
<feature type="region of interest" description="Disordered" evidence="1">
    <location>
        <begin position="1"/>
        <end position="42"/>
    </location>
</feature>
<protein>
    <submittedName>
        <fullName evidence="2">Uncharacterized protein</fullName>
    </submittedName>
</protein>